<dbReference type="AlphaFoldDB" id="A0A817VLB4"/>
<dbReference type="Gene3D" id="1.25.40.20">
    <property type="entry name" value="Ankyrin repeat-containing domain"/>
    <property type="match status" value="1"/>
</dbReference>
<evidence type="ECO:0000313" key="2">
    <source>
        <dbReference type="EMBL" id="CAF3343361.1"/>
    </source>
</evidence>
<evidence type="ECO:0000313" key="3">
    <source>
        <dbReference type="EMBL" id="CAF4748276.1"/>
    </source>
</evidence>
<dbReference type="PANTHER" id="PTHR46885:SF1">
    <property type="entry name" value="PROTEIN ANKUB1"/>
    <property type="match status" value="1"/>
</dbReference>
<feature type="region of interest" description="Disordered" evidence="1">
    <location>
        <begin position="636"/>
        <end position="655"/>
    </location>
</feature>
<evidence type="ECO:0000313" key="4">
    <source>
        <dbReference type="Proteomes" id="UP000663872"/>
    </source>
</evidence>
<proteinExistence type="predicted"/>
<comment type="caution">
    <text evidence="2">The sequence shown here is derived from an EMBL/GenBank/DDBJ whole genome shotgun (WGS) entry which is preliminary data.</text>
</comment>
<dbReference type="Proteomes" id="UP000663848">
    <property type="component" value="Unassembled WGS sequence"/>
</dbReference>
<reference evidence="2" key="1">
    <citation type="submission" date="2021-02" db="EMBL/GenBank/DDBJ databases">
        <authorList>
            <person name="Nowell W R."/>
        </authorList>
    </citation>
    <scope>NUCLEOTIDE SEQUENCE</scope>
</reference>
<feature type="region of interest" description="Disordered" evidence="1">
    <location>
        <begin position="542"/>
        <end position="569"/>
    </location>
</feature>
<sequence>MRYFIFYPPSQSLRLIDVTEDDCVENTLISIKQEFDLKVYDNGSSDKSVVLNYNGCDLKPKWTFGDLNIPSGAIIRCVTRQQQAADLYIHCGFNKQILKLFDSSITIGTTIGTIRKKISDKIGLPLSTFCLESYDGKQRLYDDMKLMTYDIKVHDHVYLKVWQGYEKFINSCIKGFTEHFSHDDVIRHYQSQIALYVAAFYGHLDLARSVIEQGARSDRPVGEHPSRQWSLETSTQALPEMLKCPIHIAVERGHIKMVDIFVRHSVLCTQIRDPTTHYLPYQLANAHLLSANTKEEKQRYSEIYYYLKNKQFNLKIPLTASGEYVTQLLTSSTSVSSNPVFALSAFFGHISLSMYCKIISWYERAREKVWKRTGGHLFTASPAKRIYPVTGLLGYKVLIDGYNNKFEVPVEQLRGARYSGTNKSDHFDHYVGFSDEERQKIIQTKAYIKQFALDERRRAKQIARARLQQARQTPTSLPRTSADLQKHRTITISEDVSSSSELFMGQYLASFSATNTKAMKPIVELDNSSTTTSLLQSTVINPNRSDTSLESKEKMKKTSKTSQVASSSTVVSEENKHILPSIVSTTTNKLEIVAHTTNTQAFQPMMSSADAYILSSSRIALDTAATKATRTYELYQQNEQSPQQEQHSKDASRSVPVQRAPMLDLDSHIPLPDHPKTTSFGPIKSRIDLEIRQSTLQSYERYSSATTRSTAIQCLEEASFFKKKTWIKKVEISKEMLKHKVQQRMRRAIDETNKMPVLTTCQSAITKPSHNSNTIKVN</sequence>
<evidence type="ECO:0000256" key="1">
    <source>
        <dbReference type="SAM" id="MobiDB-lite"/>
    </source>
</evidence>
<feature type="region of interest" description="Disordered" evidence="1">
    <location>
        <begin position="466"/>
        <end position="485"/>
    </location>
</feature>
<gene>
    <name evidence="2" type="ORF">GRG538_LOCUS4841</name>
    <name evidence="3" type="ORF">QYT958_LOCUS20812</name>
</gene>
<feature type="compositionally biased region" description="Polar residues" evidence="1">
    <location>
        <begin position="473"/>
        <end position="483"/>
    </location>
</feature>
<feature type="compositionally biased region" description="Low complexity" evidence="1">
    <location>
        <begin position="560"/>
        <end position="569"/>
    </location>
</feature>
<dbReference type="SUPFAM" id="SSF48403">
    <property type="entry name" value="Ankyrin repeat"/>
    <property type="match status" value="1"/>
</dbReference>
<organism evidence="2 4">
    <name type="scientific">Rotaria socialis</name>
    <dbReference type="NCBI Taxonomy" id="392032"/>
    <lineage>
        <taxon>Eukaryota</taxon>
        <taxon>Metazoa</taxon>
        <taxon>Spiralia</taxon>
        <taxon>Gnathifera</taxon>
        <taxon>Rotifera</taxon>
        <taxon>Eurotatoria</taxon>
        <taxon>Bdelloidea</taxon>
        <taxon>Philodinida</taxon>
        <taxon>Philodinidae</taxon>
        <taxon>Rotaria</taxon>
    </lineage>
</organism>
<dbReference type="EMBL" id="CAJNYT010000313">
    <property type="protein sequence ID" value="CAF3343361.1"/>
    <property type="molecule type" value="Genomic_DNA"/>
</dbReference>
<accession>A0A817VLB4</accession>
<protein>
    <submittedName>
        <fullName evidence="2">Uncharacterized protein</fullName>
    </submittedName>
</protein>
<dbReference type="InterPro" id="IPR036770">
    <property type="entry name" value="Ankyrin_rpt-contain_sf"/>
</dbReference>
<dbReference type="InterPro" id="IPR029071">
    <property type="entry name" value="Ubiquitin-like_domsf"/>
</dbReference>
<dbReference type="PANTHER" id="PTHR46885">
    <property type="entry name" value="PROTEIN ANKUB1"/>
    <property type="match status" value="1"/>
</dbReference>
<dbReference type="EMBL" id="CAJOBR010003683">
    <property type="protein sequence ID" value="CAF4748276.1"/>
    <property type="molecule type" value="Genomic_DNA"/>
</dbReference>
<dbReference type="Proteomes" id="UP000663872">
    <property type="component" value="Unassembled WGS sequence"/>
</dbReference>
<name>A0A817VLB4_9BILA</name>
<feature type="compositionally biased region" description="Low complexity" evidence="1">
    <location>
        <begin position="636"/>
        <end position="645"/>
    </location>
</feature>
<dbReference type="InterPro" id="IPR042788">
    <property type="entry name" value="ANKUB1"/>
</dbReference>
<dbReference type="SUPFAM" id="SSF54236">
    <property type="entry name" value="Ubiquitin-like"/>
    <property type="match status" value="1"/>
</dbReference>